<dbReference type="Proteomes" id="UP000028093">
    <property type="component" value="Unassembled WGS sequence"/>
</dbReference>
<dbReference type="InterPro" id="IPR017871">
    <property type="entry name" value="ABC_transporter-like_CS"/>
</dbReference>
<dbReference type="EMBL" id="JPFU01000013">
    <property type="protein sequence ID" value="KEQ34732.1"/>
    <property type="molecule type" value="Genomic_DNA"/>
</dbReference>
<name>A0A081PVK9_STRMT</name>
<evidence type="ECO:0000313" key="21">
    <source>
        <dbReference type="Proteomes" id="UP000438885"/>
    </source>
</evidence>
<dbReference type="EMBL" id="NCVN01000028">
    <property type="protein sequence ID" value="ORP07222.1"/>
    <property type="molecule type" value="Genomic_DNA"/>
</dbReference>
<evidence type="ECO:0000256" key="4">
    <source>
        <dbReference type="ARBA" id="ARBA00022475"/>
    </source>
</evidence>
<evidence type="ECO:0000313" key="15">
    <source>
        <dbReference type="EMBL" id="ORP03126.1"/>
    </source>
</evidence>
<dbReference type="InterPro" id="IPR003439">
    <property type="entry name" value="ABC_transporter-like_ATP-bd"/>
</dbReference>
<reference evidence="19 20" key="2">
    <citation type="journal article" date="2016" name="Eur. J. Clin. Microbiol. Infect. Dis.">
        <title>Whole genome sequencing as a tool for phylogenetic analysis of clinical strains of Mitis group streptococci.</title>
        <authorList>
            <person name="Rasmussen L.H."/>
            <person name="Dargis R."/>
            <person name="Hojholt K."/>
            <person name="Christensen J.J."/>
            <person name="Skovgaard O."/>
            <person name="Justesen U.S."/>
            <person name="Rosenvinge F.S."/>
            <person name="Moser C."/>
            <person name="Lukjancenko O."/>
            <person name="Rasmussen S."/>
            <person name="Nielsen X.C."/>
        </authorList>
    </citation>
    <scope>NUCLEOTIDE SEQUENCE [LARGE SCALE GENOMIC DNA]</scope>
    <source>
        <strain evidence="16 19">B_009152_10</strain>
        <strain evidence="15 20">B_5756_13</strain>
    </source>
</reference>
<evidence type="ECO:0000313" key="11">
    <source>
        <dbReference type="EMBL" id="KEQ33339.1"/>
    </source>
</evidence>
<comment type="subcellular location">
    <subcellularLocation>
        <location evidence="1">Cell membrane</location>
        <topology evidence="1">Peripheral membrane protein</topology>
    </subcellularLocation>
</comment>
<dbReference type="GO" id="GO:0016887">
    <property type="term" value="F:ATP hydrolysis activity"/>
    <property type="evidence" value="ECO:0007669"/>
    <property type="project" value="InterPro"/>
</dbReference>
<dbReference type="Proteomes" id="UP000193206">
    <property type="component" value="Unassembled WGS sequence"/>
</dbReference>
<keyword evidence="5" id="KW-0677">Repeat</keyword>
<dbReference type="SMART" id="SM00382">
    <property type="entry name" value="AAA"/>
    <property type="match status" value="2"/>
</dbReference>
<dbReference type="EMBL" id="NCVM01000026">
    <property type="protein sequence ID" value="ORP03126.1"/>
    <property type="molecule type" value="Genomic_DNA"/>
</dbReference>
<reference evidence="17 18" key="1">
    <citation type="submission" date="2014-05" db="EMBL/GenBank/DDBJ databases">
        <authorList>
            <person name="Daugherty S.C."/>
            <person name="Tallon L.J."/>
            <person name="Sadzewicz L."/>
            <person name="Kilian M."/>
            <person name="Tettelin H."/>
        </authorList>
    </citation>
    <scope>NUCLEOTIDE SEQUENCE [LARGE SCALE GENOMIC DNA]</scope>
    <source>
        <strain evidence="11 18">SK1126</strain>
        <strain evidence="12 17">SK629</strain>
    </source>
</reference>
<dbReference type="CDD" id="cd03215">
    <property type="entry name" value="ABC_Carb_Monos_II"/>
    <property type="match status" value="1"/>
</dbReference>
<dbReference type="GO" id="GO:0005886">
    <property type="term" value="C:plasma membrane"/>
    <property type="evidence" value="ECO:0007669"/>
    <property type="project" value="UniProtKB-SubCell"/>
</dbReference>
<gene>
    <name evidence="16" type="ORF">B7692_06090</name>
    <name evidence="15" type="ORF">B7693_06355</name>
    <name evidence="14" type="ORF">GEZ69_02260</name>
    <name evidence="13" type="ORF">GEZ84_03495</name>
    <name evidence="11" type="ORF">SK1126_1246</name>
    <name evidence="12" type="ORF">SK629_1362</name>
</gene>
<dbReference type="Pfam" id="PF00005">
    <property type="entry name" value="ABC_tran"/>
    <property type="match status" value="2"/>
</dbReference>
<sequence length="511" mass="55269">MAHENVIEMRDITKVFGEFVANDKINLHLRKGEIHALLGENGAGKSTLMNMLAGLLEPTSGEIVVNGQVVNLDSPSKAASLGIGMVHQHFMLVEAFTVAENIILGSELTKNGVLDIAGASKEIKALSERYGLAVDPSAKVADISVGAQQRVEILKTLYRGADILIFDEPTAVLTPSEIDELMAIMKNLVKEGKSIILITHKLDEIRAVSDRVTVIRRGKSIETVEIAGATNADLAEMMVGRSVSFKTEKQASQPKEVVLSIKDLVVNENRGVPAVKNLSLDVRAGEIVGIAGIDGNGQSELIQAITGLRKVESGSIELKGDSIVGLHPRQITELSVGHVPEDRHRDGLILEMMISENIALQTYYKEPHSKNGILNYSNITSYAKKLMEEFDVRAASEFVPAAALSGGNQQKAIIAREIDRDPDLLIVSQPTRGLDVGAIEYIHKRLIEERDNGKAVLVVSFELDEILNVSDRIAVIHDGKIQGIVSPETTNKQELGVLMAGGNLGKEKSDV</sequence>
<evidence type="ECO:0000256" key="7">
    <source>
        <dbReference type="ARBA" id="ARBA00022840"/>
    </source>
</evidence>
<evidence type="ECO:0000313" key="13">
    <source>
        <dbReference type="EMBL" id="MQQ29451.1"/>
    </source>
</evidence>
<dbReference type="Proteomes" id="UP000438885">
    <property type="component" value="Unassembled WGS sequence"/>
</dbReference>
<evidence type="ECO:0000313" key="18">
    <source>
        <dbReference type="Proteomes" id="UP000028093"/>
    </source>
</evidence>
<dbReference type="FunFam" id="3.40.50.300:FF:001390">
    <property type="entry name" value="ABC transporter, ATP-binding protein"/>
    <property type="match status" value="1"/>
</dbReference>
<keyword evidence="3" id="KW-0813">Transport</keyword>
<evidence type="ECO:0000313" key="12">
    <source>
        <dbReference type="EMBL" id="KEQ34732.1"/>
    </source>
</evidence>
<evidence type="ECO:0000313" key="14">
    <source>
        <dbReference type="EMBL" id="MQQ63277.1"/>
    </source>
</evidence>
<keyword evidence="4" id="KW-1003">Cell membrane</keyword>
<dbReference type="Proteomes" id="UP000477834">
    <property type="component" value="Unassembled WGS sequence"/>
</dbReference>
<evidence type="ECO:0000259" key="10">
    <source>
        <dbReference type="PROSITE" id="PS50893"/>
    </source>
</evidence>
<evidence type="ECO:0000313" key="20">
    <source>
        <dbReference type="Proteomes" id="UP000193388"/>
    </source>
</evidence>
<dbReference type="InterPro" id="IPR003593">
    <property type="entry name" value="AAA+_ATPase"/>
</dbReference>
<dbReference type="Gene3D" id="3.40.50.300">
    <property type="entry name" value="P-loop containing nucleotide triphosphate hydrolases"/>
    <property type="match status" value="2"/>
</dbReference>
<keyword evidence="8" id="KW-1278">Translocase</keyword>
<dbReference type="InterPro" id="IPR050107">
    <property type="entry name" value="ABC_carbohydrate_import_ATPase"/>
</dbReference>
<dbReference type="EMBL" id="WIJP01000004">
    <property type="protein sequence ID" value="MQQ29451.1"/>
    <property type="molecule type" value="Genomic_DNA"/>
</dbReference>
<evidence type="ECO:0000313" key="17">
    <source>
        <dbReference type="Proteomes" id="UP000028090"/>
    </source>
</evidence>
<evidence type="ECO:0000256" key="1">
    <source>
        <dbReference type="ARBA" id="ARBA00004202"/>
    </source>
</evidence>
<dbReference type="PATRIC" id="fig|28037.95.peg.1294"/>
<comment type="caution">
    <text evidence="12">The sequence shown here is derived from an EMBL/GenBank/DDBJ whole genome shotgun (WGS) entry which is preliminary data.</text>
</comment>
<keyword evidence="7 12" id="KW-0067">ATP-binding</keyword>
<comment type="similarity">
    <text evidence="2">Belongs to the ABC transporter superfamily.</text>
</comment>
<evidence type="ECO:0000256" key="9">
    <source>
        <dbReference type="ARBA" id="ARBA00023136"/>
    </source>
</evidence>
<protein>
    <submittedName>
        <fullName evidence="13">ATP-binding cassette domain-containing protein</fullName>
    </submittedName>
    <submittedName>
        <fullName evidence="12">Heme ABC exporter, ATP-binding protein CcmA</fullName>
        <ecNumber evidence="12">3.6.3.41</ecNumber>
    </submittedName>
    <submittedName>
        <fullName evidence="15">Heme ABC transporter ATP-binding protein</fullName>
    </submittedName>
</protein>
<dbReference type="PROSITE" id="PS00211">
    <property type="entry name" value="ABC_TRANSPORTER_1"/>
    <property type="match status" value="1"/>
</dbReference>
<dbReference type="PANTHER" id="PTHR43790:SF4">
    <property type="entry name" value="GUANOSINE IMPORT ATP-BINDING PROTEIN NUPO"/>
    <property type="match status" value="1"/>
</dbReference>
<dbReference type="InterPro" id="IPR027417">
    <property type="entry name" value="P-loop_NTPase"/>
</dbReference>
<dbReference type="Proteomes" id="UP000193388">
    <property type="component" value="Unassembled WGS sequence"/>
</dbReference>
<reference evidence="21 22" key="4">
    <citation type="submission" date="2019-10" db="EMBL/GenBank/DDBJ databases">
        <title>Streptococcus mitis of the oral and urogenital tracts.</title>
        <authorList>
            <person name="Price T."/>
            <person name="Mores C.R."/>
            <person name="Putonti C."/>
            <person name="Wolfe A.J."/>
        </authorList>
    </citation>
    <scope>NUCLEOTIDE SEQUENCE [LARGE SCALE GENOMIC DNA]</scope>
    <source>
        <strain evidence="14 22">SM05</strain>
        <strain evidence="13 21">SM10</strain>
    </source>
</reference>
<dbReference type="EMBL" id="JPFT01000005">
    <property type="protein sequence ID" value="KEQ33339.1"/>
    <property type="molecule type" value="Genomic_DNA"/>
</dbReference>
<accession>A0A081PVK9</accession>
<evidence type="ECO:0000256" key="5">
    <source>
        <dbReference type="ARBA" id="ARBA00022737"/>
    </source>
</evidence>
<evidence type="ECO:0000313" key="22">
    <source>
        <dbReference type="Proteomes" id="UP000477834"/>
    </source>
</evidence>
<evidence type="ECO:0000256" key="8">
    <source>
        <dbReference type="ARBA" id="ARBA00022967"/>
    </source>
</evidence>
<dbReference type="PROSITE" id="PS50893">
    <property type="entry name" value="ABC_TRANSPORTER_2"/>
    <property type="match status" value="2"/>
</dbReference>
<dbReference type="CDD" id="cd03216">
    <property type="entry name" value="ABC_Carb_Monos_I"/>
    <property type="match status" value="1"/>
</dbReference>
<evidence type="ECO:0000256" key="6">
    <source>
        <dbReference type="ARBA" id="ARBA00022741"/>
    </source>
</evidence>
<dbReference type="RefSeq" id="WP_033681960.1">
    <property type="nucleotide sequence ID" value="NZ_JASGZH010000001.1"/>
</dbReference>
<dbReference type="OrthoDB" id="9771863at2"/>
<evidence type="ECO:0000313" key="19">
    <source>
        <dbReference type="Proteomes" id="UP000193206"/>
    </source>
</evidence>
<dbReference type="EC" id="3.6.3.41" evidence="12"/>
<dbReference type="FunFam" id="3.40.50.300:FF:000127">
    <property type="entry name" value="Ribose import ATP-binding protein RbsA"/>
    <property type="match status" value="1"/>
</dbReference>
<evidence type="ECO:0000313" key="16">
    <source>
        <dbReference type="EMBL" id="ORP07222.1"/>
    </source>
</evidence>
<dbReference type="PANTHER" id="PTHR43790">
    <property type="entry name" value="CARBOHYDRATE TRANSPORT ATP-BINDING PROTEIN MG119-RELATED"/>
    <property type="match status" value="1"/>
</dbReference>
<reference evidence="15" key="3">
    <citation type="submission" date="2017-04" db="EMBL/GenBank/DDBJ databases">
        <authorList>
            <person name="Afonso C.L."/>
            <person name="Miller P.J."/>
            <person name="Scott M.A."/>
            <person name="Spackman E."/>
            <person name="Goraichik I."/>
            <person name="Dimitrov K.M."/>
            <person name="Suarez D.L."/>
            <person name="Swayne D.E."/>
        </authorList>
    </citation>
    <scope>NUCLEOTIDE SEQUENCE</scope>
    <source>
        <strain evidence="16">B_009152_10</strain>
        <strain evidence="15">B_5756_13</strain>
    </source>
</reference>
<dbReference type="EMBL" id="WIKE01000002">
    <property type="protein sequence ID" value="MQQ63277.1"/>
    <property type="molecule type" value="Genomic_DNA"/>
</dbReference>
<keyword evidence="6" id="KW-0547">Nucleotide-binding</keyword>
<dbReference type="Proteomes" id="UP000028090">
    <property type="component" value="Unassembled WGS sequence"/>
</dbReference>
<dbReference type="GO" id="GO:0005524">
    <property type="term" value="F:ATP binding"/>
    <property type="evidence" value="ECO:0007669"/>
    <property type="project" value="UniProtKB-KW"/>
</dbReference>
<evidence type="ECO:0000256" key="2">
    <source>
        <dbReference type="ARBA" id="ARBA00005417"/>
    </source>
</evidence>
<evidence type="ECO:0000256" key="3">
    <source>
        <dbReference type="ARBA" id="ARBA00022448"/>
    </source>
</evidence>
<organism evidence="12 17">
    <name type="scientific">Streptococcus mitis</name>
    <dbReference type="NCBI Taxonomy" id="28037"/>
    <lineage>
        <taxon>Bacteria</taxon>
        <taxon>Bacillati</taxon>
        <taxon>Bacillota</taxon>
        <taxon>Bacilli</taxon>
        <taxon>Lactobacillales</taxon>
        <taxon>Streptococcaceae</taxon>
        <taxon>Streptococcus</taxon>
        <taxon>Streptococcus mitis group</taxon>
    </lineage>
</organism>
<dbReference type="SUPFAM" id="SSF52540">
    <property type="entry name" value="P-loop containing nucleoside triphosphate hydrolases"/>
    <property type="match status" value="2"/>
</dbReference>
<feature type="domain" description="ABC transporter" evidence="10">
    <location>
        <begin position="7"/>
        <end position="242"/>
    </location>
</feature>
<keyword evidence="12" id="KW-0378">Hydrolase</keyword>
<proteinExistence type="inferred from homology"/>
<feature type="domain" description="ABC transporter" evidence="10">
    <location>
        <begin position="259"/>
        <end position="503"/>
    </location>
</feature>
<dbReference type="AlphaFoldDB" id="A0A081PVK9"/>
<keyword evidence="9" id="KW-0472">Membrane</keyword>